<gene>
    <name evidence="1" type="ORF">R38712_05251</name>
</gene>
<dbReference type="EMBL" id="CATWFT010000036">
    <property type="protein sequence ID" value="CAJ0733434.1"/>
    <property type="molecule type" value="Genomic_DNA"/>
</dbReference>
<dbReference type="RefSeq" id="WP_103518857.1">
    <property type="nucleotide sequence ID" value="NZ_CATWFT010000036.1"/>
</dbReference>
<evidence type="ECO:0000313" key="2">
    <source>
        <dbReference type="Proteomes" id="UP001189303"/>
    </source>
</evidence>
<evidence type="ECO:0000313" key="1">
    <source>
        <dbReference type="EMBL" id="CAJ0733434.1"/>
    </source>
</evidence>
<dbReference type="Proteomes" id="UP001189303">
    <property type="component" value="Unassembled WGS sequence"/>
</dbReference>
<name>A0ABN9IC75_RALPI</name>
<keyword evidence="2" id="KW-1185">Reference proteome</keyword>
<dbReference type="InterPro" id="IPR036170">
    <property type="entry name" value="YezG-like_sf"/>
</dbReference>
<evidence type="ECO:0008006" key="3">
    <source>
        <dbReference type="Google" id="ProtNLM"/>
    </source>
</evidence>
<reference evidence="1 2" key="1">
    <citation type="submission" date="2023-07" db="EMBL/GenBank/DDBJ databases">
        <authorList>
            <person name="Peeters C."/>
        </authorList>
    </citation>
    <scope>NUCLEOTIDE SEQUENCE [LARGE SCALE GENOMIC DNA]</scope>
    <source>
        <strain evidence="1 2">R-38712</strain>
    </source>
</reference>
<comment type="caution">
    <text evidence="1">The sequence shown here is derived from an EMBL/GenBank/DDBJ whole genome shotgun (WGS) entry which is preliminary data.</text>
</comment>
<accession>A0ABN9IC75</accession>
<dbReference type="SUPFAM" id="SSF160424">
    <property type="entry name" value="BH3703-like"/>
    <property type="match status" value="1"/>
</dbReference>
<sequence length="131" mass="15257">MQIEELYQTIGKLALRSATDLNGRLLVYAEVQTGVIESALFYERGDARVVTFRHCNDELLSALYEIWERWQEVPGNEAWFCLSYLVQGGKFQIDLAYPDQIDPDEGTPERRPRMVRHYFGEVEVDYSAPYE</sequence>
<proteinExistence type="predicted"/>
<organism evidence="1 2">
    <name type="scientific">Ralstonia pickettii</name>
    <name type="common">Burkholderia pickettii</name>
    <dbReference type="NCBI Taxonomy" id="329"/>
    <lineage>
        <taxon>Bacteria</taxon>
        <taxon>Pseudomonadati</taxon>
        <taxon>Pseudomonadota</taxon>
        <taxon>Betaproteobacteria</taxon>
        <taxon>Burkholderiales</taxon>
        <taxon>Burkholderiaceae</taxon>
        <taxon>Ralstonia</taxon>
    </lineage>
</organism>
<protein>
    <recommendedName>
        <fullName evidence="3">DUF600 domain-containing protein</fullName>
    </recommendedName>
</protein>